<feature type="transmembrane region" description="Helical" evidence="1">
    <location>
        <begin position="57"/>
        <end position="76"/>
    </location>
</feature>
<accession>E0RU75</accession>
<dbReference type="InterPro" id="IPR045407">
    <property type="entry name" value="DUF6512"/>
</dbReference>
<keyword evidence="1" id="KW-0812">Transmembrane</keyword>
<reference key="1">
    <citation type="submission" date="2009-08" db="EMBL/GenBank/DDBJ databases">
        <title>The genome sequence of Spirochaeta thermophila DSM6192.</title>
        <authorList>
            <person name="Angelov A."/>
            <person name="Mientus M."/>
            <person name="Wittenberg S."/>
            <person name="Lehmann R."/>
            <person name="Liesegang H."/>
            <person name="Daniel R."/>
            <person name="Liebl W."/>
        </authorList>
    </citation>
    <scope>NUCLEOTIDE SEQUENCE</scope>
    <source>
        <strain>DSM 6192</strain>
    </source>
</reference>
<name>E0RU75_WINT6</name>
<gene>
    <name evidence="2" type="ordered locus">STHERM_c13560</name>
</gene>
<sequence>MYTWERKREEARVNLFLKSLVFLGLYGVLHFGYELSGWEWLVPVFGTNESVFEHLKMAYWAYLFASFVEAGAVGSLRRRETPGFWPARFLSVVFAPWMVVLLWYVLPGLAGKVESLAVELGWAFAVTYAVGLGAGLLERDLERLPWKARTRLLVTALLVLAGFFFVFFSFTRPWVDLFVDPAMLEG</sequence>
<feature type="transmembrane region" description="Helical" evidence="1">
    <location>
        <begin position="118"/>
        <end position="138"/>
    </location>
</feature>
<dbReference type="EMBL" id="CP001698">
    <property type="protein sequence ID" value="ADN02296.1"/>
    <property type="molecule type" value="Genomic_DNA"/>
</dbReference>
<keyword evidence="1" id="KW-1133">Transmembrane helix</keyword>
<evidence type="ECO:0000256" key="1">
    <source>
        <dbReference type="SAM" id="Phobius"/>
    </source>
</evidence>
<reference evidence="2 3" key="2">
    <citation type="journal article" date="2010" name="J. Bacteriol.">
        <title>Genome sequence of the polysaccharide-degrading, thermophilic anaerobe Spirochaeta thermophila DSM 6192.</title>
        <authorList>
            <person name="Angelov A."/>
            <person name="Liebl S."/>
            <person name="Ballschmiter M."/>
            <person name="Bomeke M."/>
            <person name="Lehmann R."/>
            <person name="Liesegang H."/>
            <person name="Daniel R."/>
            <person name="Liebl W."/>
        </authorList>
    </citation>
    <scope>NUCLEOTIDE SEQUENCE [LARGE SCALE GENOMIC DNA]</scope>
    <source>
        <strain evidence="3">ATCC 49972 / DSM 6192 / RI 19.B1</strain>
    </source>
</reference>
<dbReference type="Proteomes" id="UP000001296">
    <property type="component" value="Chromosome"/>
</dbReference>
<dbReference type="PaxDb" id="665571-STHERM_c13560"/>
<dbReference type="HOGENOM" id="CLU_111486_0_0_12"/>
<dbReference type="AlphaFoldDB" id="E0RU75"/>
<organism evidence="2 3">
    <name type="scientific">Winmispira thermophila (strain ATCC 49972 / DSM 6192 / RI 19.B1)</name>
    <name type="common">Spirochaeta thermophila</name>
    <dbReference type="NCBI Taxonomy" id="665571"/>
    <lineage>
        <taxon>Bacteria</taxon>
        <taxon>Pseudomonadati</taxon>
        <taxon>Spirochaetota</taxon>
        <taxon>Spirochaetia</taxon>
        <taxon>Winmispirales</taxon>
        <taxon>Winmispiraceae</taxon>
        <taxon>Winmispira</taxon>
    </lineage>
</organism>
<dbReference type="KEGG" id="sta:STHERM_c13560"/>
<keyword evidence="1" id="KW-0472">Membrane</keyword>
<evidence type="ECO:0000313" key="3">
    <source>
        <dbReference type="Proteomes" id="UP000001296"/>
    </source>
</evidence>
<proteinExistence type="predicted"/>
<protein>
    <submittedName>
        <fullName evidence="2">Uncharacterized protein</fullName>
    </submittedName>
</protein>
<feature type="transmembrane region" description="Helical" evidence="1">
    <location>
        <begin position="15"/>
        <end position="33"/>
    </location>
</feature>
<feature type="transmembrane region" description="Helical" evidence="1">
    <location>
        <begin position="150"/>
        <end position="170"/>
    </location>
</feature>
<feature type="transmembrane region" description="Helical" evidence="1">
    <location>
        <begin position="88"/>
        <end position="106"/>
    </location>
</feature>
<evidence type="ECO:0000313" key="2">
    <source>
        <dbReference type="EMBL" id="ADN02296.1"/>
    </source>
</evidence>
<dbReference type="Pfam" id="PF20122">
    <property type="entry name" value="DUF6512"/>
    <property type="match status" value="1"/>
</dbReference>